<feature type="coiled-coil region" evidence="1">
    <location>
        <begin position="118"/>
        <end position="148"/>
    </location>
</feature>
<feature type="domain" description="J" evidence="4">
    <location>
        <begin position="34"/>
        <end position="118"/>
    </location>
</feature>
<evidence type="ECO:0000256" key="2">
    <source>
        <dbReference type="SAM" id="MobiDB-lite"/>
    </source>
</evidence>
<accession>A0A7S1FNR8</accession>
<dbReference type="PROSITE" id="PS00636">
    <property type="entry name" value="DNAJ_1"/>
    <property type="match status" value="1"/>
</dbReference>
<feature type="region of interest" description="Disordered" evidence="2">
    <location>
        <begin position="59"/>
        <end position="83"/>
    </location>
</feature>
<dbReference type="PRINTS" id="PR00625">
    <property type="entry name" value="JDOMAIN"/>
</dbReference>
<evidence type="ECO:0008006" key="7">
    <source>
        <dbReference type="Google" id="ProtNLM"/>
    </source>
</evidence>
<dbReference type="InterPro" id="IPR036869">
    <property type="entry name" value="J_dom_sf"/>
</dbReference>
<dbReference type="GO" id="GO:0051082">
    <property type="term" value="F:unfolded protein binding"/>
    <property type="evidence" value="ECO:0007669"/>
    <property type="project" value="TreeGrafter"/>
</dbReference>
<sequence>MRSFVFLLFLLSFVLLCCLTTVSSSEIYDFNDLTYYEILGVEKGVSPSEIRKAYRKQAQLYHPDKHGQNRRTSSSSSPTTREKKILTVEEATTRFARIAEAYEVLYDEGRRGAYDIELRNSETEKEIHQRQQEHFRQQQRQYEKYQQQQNEQQYYQKHPSETYNSFREKFSFRDPMDLFEKFFFGSGDSDDDDYEHFDDSDNSGSGAFDDLFEGFGNFFQQREKTGKHDHFSGRDGNNARPPSNVDEHTETYYDVRSNTEIYRVIRREEWHDTVGYYRVISQNFVQDVDSYSGQLRGYVPVSEPEIVDEGQMWPENGDVYGFYPGGYSTDRYTRIREKDVQLVASKYMRPGDMLFSSSGSFYAGLNSNCELLVLRDDNDIYEGKASGHDDPIVWSSDTFIRNMHQNECFLMIYGAKLAIFAGPDPEHIVGVIWESTGPTVMPSDNNMHESSPAYYLQLDNDGSLAIYQERSLDEDDNVVISVWKDLKNWLQQVIGQKKNNTKKNREKKSNVEDVRSLDLKAAWRSVCRLSASAVRHARSNEEGNECIWASGHAGCFTGLRVVLAAGGDLRKRAGKAMQKMDVMLEAFLDAIEEGADNDDDFLDTIMRMGEIVGKGVGQTAVMGWRQVQRGTRKSAQAIRARLKRELQY</sequence>
<keyword evidence="1" id="KW-0175">Coiled coil</keyword>
<feature type="signal peptide" evidence="3">
    <location>
        <begin position="1"/>
        <end position="24"/>
    </location>
</feature>
<evidence type="ECO:0000259" key="5">
    <source>
        <dbReference type="PROSITE" id="PS50927"/>
    </source>
</evidence>
<dbReference type="SMART" id="SM00271">
    <property type="entry name" value="DnaJ"/>
    <property type="match status" value="1"/>
</dbReference>
<keyword evidence="3" id="KW-0732">Signal</keyword>
<dbReference type="GO" id="GO:0044183">
    <property type="term" value="F:protein folding chaperone"/>
    <property type="evidence" value="ECO:0007669"/>
    <property type="project" value="TreeGrafter"/>
</dbReference>
<evidence type="ECO:0000259" key="4">
    <source>
        <dbReference type="PROSITE" id="PS50076"/>
    </source>
</evidence>
<proteinExistence type="predicted"/>
<dbReference type="InterPro" id="IPR001480">
    <property type="entry name" value="Bulb-type_lectin_dom"/>
</dbReference>
<dbReference type="InterPro" id="IPR018253">
    <property type="entry name" value="DnaJ_domain_CS"/>
</dbReference>
<dbReference type="PROSITE" id="PS50927">
    <property type="entry name" value="BULB_LECTIN"/>
    <property type="match status" value="1"/>
</dbReference>
<dbReference type="GO" id="GO:0005634">
    <property type="term" value="C:nucleus"/>
    <property type="evidence" value="ECO:0007669"/>
    <property type="project" value="TreeGrafter"/>
</dbReference>
<dbReference type="PANTHER" id="PTHR43948">
    <property type="entry name" value="DNAJ HOMOLOG SUBFAMILY B"/>
    <property type="match status" value="1"/>
</dbReference>
<dbReference type="Gene3D" id="2.90.10.30">
    <property type="match status" value="1"/>
</dbReference>
<dbReference type="Gene3D" id="1.10.287.110">
    <property type="entry name" value="DnaJ domain"/>
    <property type="match status" value="1"/>
</dbReference>
<dbReference type="AlphaFoldDB" id="A0A7S1FNR8"/>
<feature type="compositionally biased region" description="Low complexity" evidence="2">
    <location>
        <begin position="70"/>
        <end position="79"/>
    </location>
</feature>
<dbReference type="GO" id="GO:0051087">
    <property type="term" value="F:protein-folding chaperone binding"/>
    <property type="evidence" value="ECO:0007669"/>
    <property type="project" value="TreeGrafter"/>
</dbReference>
<reference evidence="6" key="1">
    <citation type="submission" date="2021-01" db="EMBL/GenBank/DDBJ databases">
        <authorList>
            <person name="Corre E."/>
            <person name="Pelletier E."/>
            <person name="Niang G."/>
            <person name="Scheremetjew M."/>
            <person name="Finn R."/>
            <person name="Kale V."/>
            <person name="Holt S."/>
            <person name="Cochrane G."/>
            <person name="Meng A."/>
            <person name="Brown T."/>
            <person name="Cohen L."/>
        </authorList>
    </citation>
    <scope>NUCLEOTIDE SEQUENCE</scope>
    <source>
        <strain evidence="6">308</strain>
    </source>
</reference>
<evidence type="ECO:0000313" key="6">
    <source>
        <dbReference type="EMBL" id="CAD8878285.1"/>
    </source>
</evidence>
<dbReference type="SUPFAM" id="SSF46565">
    <property type="entry name" value="Chaperone J-domain"/>
    <property type="match status" value="1"/>
</dbReference>
<protein>
    <recommendedName>
        <fullName evidence="7">J domain-containing protein</fullName>
    </recommendedName>
</protein>
<gene>
    <name evidence="6" type="ORF">CHYS00102_LOCUS5469</name>
</gene>
<feature type="region of interest" description="Disordered" evidence="2">
    <location>
        <begin position="225"/>
        <end position="251"/>
    </location>
</feature>
<organism evidence="6">
    <name type="scientific">Corethron hystrix</name>
    <dbReference type="NCBI Taxonomy" id="216773"/>
    <lineage>
        <taxon>Eukaryota</taxon>
        <taxon>Sar</taxon>
        <taxon>Stramenopiles</taxon>
        <taxon>Ochrophyta</taxon>
        <taxon>Bacillariophyta</taxon>
        <taxon>Coscinodiscophyceae</taxon>
        <taxon>Corethrophycidae</taxon>
        <taxon>Corethrales</taxon>
        <taxon>Corethraceae</taxon>
        <taxon>Corethron</taxon>
    </lineage>
</organism>
<dbReference type="EMBL" id="HBFR01007583">
    <property type="protein sequence ID" value="CAD8878285.1"/>
    <property type="molecule type" value="Transcribed_RNA"/>
</dbReference>
<dbReference type="PROSITE" id="PS50076">
    <property type="entry name" value="DNAJ_2"/>
    <property type="match status" value="1"/>
</dbReference>
<evidence type="ECO:0000256" key="3">
    <source>
        <dbReference type="SAM" id="SignalP"/>
    </source>
</evidence>
<evidence type="ECO:0000256" key="1">
    <source>
        <dbReference type="SAM" id="Coils"/>
    </source>
</evidence>
<dbReference type="InterPro" id="IPR001623">
    <property type="entry name" value="DnaJ_domain"/>
</dbReference>
<dbReference type="Pfam" id="PF00226">
    <property type="entry name" value="DnaJ"/>
    <property type="match status" value="1"/>
</dbReference>
<dbReference type="CDD" id="cd06257">
    <property type="entry name" value="DnaJ"/>
    <property type="match status" value="1"/>
</dbReference>
<feature type="domain" description="Bulb-type lectin" evidence="5">
    <location>
        <begin position="339"/>
        <end position="479"/>
    </location>
</feature>
<name>A0A7S1FNR8_9STRA</name>
<dbReference type="PANTHER" id="PTHR43948:SF10">
    <property type="entry name" value="MRJ, ISOFORM E"/>
    <property type="match status" value="1"/>
</dbReference>
<dbReference type="GO" id="GO:0005737">
    <property type="term" value="C:cytoplasm"/>
    <property type="evidence" value="ECO:0007669"/>
    <property type="project" value="TreeGrafter"/>
</dbReference>
<feature type="chain" id="PRO_5030750583" description="J domain-containing protein" evidence="3">
    <location>
        <begin position="25"/>
        <end position="648"/>
    </location>
</feature>